<accession>A0A3N0G8S5</accession>
<keyword evidence="1" id="KW-0472">Membrane</keyword>
<dbReference type="OrthoDB" id="6434310at2"/>
<dbReference type="AlphaFoldDB" id="A0A3N0G8S5"/>
<dbReference type="EMBL" id="RJLR01000008">
    <property type="protein sequence ID" value="RNM08528.1"/>
    <property type="molecule type" value="Genomic_DNA"/>
</dbReference>
<evidence type="ECO:0000256" key="1">
    <source>
        <dbReference type="SAM" id="Phobius"/>
    </source>
</evidence>
<comment type="caution">
    <text evidence="2">The sequence shown here is derived from an EMBL/GenBank/DDBJ whole genome shotgun (WGS) entry which is preliminary data.</text>
</comment>
<protein>
    <submittedName>
        <fullName evidence="2">Uncharacterized protein</fullName>
    </submittedName>
</protein>
<sequence>MQIIKVSKVFHCSSPRLTVAVVALLVTLLAFLYWSDDDYSLVRQYQLEDNVTVNILQLDSGGATAGFVYRYTVSVNGGEAKDVLKTNSRDADIRMQDGILVINVTGDVYRLDNRVRLHGDYETLKTRITVTHP</sequence>
<reference evidence="2 3" key="1">
    <citation type="submission" date="2018-11" db="EMBL/GenBank/DDBJ databases">
        <title>Characterization of surface water Dickeya isolates.</title>
        <authorList>
            <person name="Van Gijsegem F."/>
            <person name="Pedron J."/>
        </authorList>
    </citation>
    <scope>NUCLEOTIDE SEQUENCE [LARGE SCALE GENOMIC DNA]</scope>
    <source>
        <strain evidence="2 3">FVG1-MFV-O17</strain>
    </source>
</reference>
<evidence type="ECO:0000313" key="2">
    <source>
        <dbReference type="EMBL" id="RNM08528.1"/>
    </source>
</evidence>
<proteinExistence type="predicted"/>
<dbReference type="Proteomes" id="UP000276061">
    <property type="component" value="Unassembled WGS sequence"/>
</dbReference>
<keyword evidence="1" id="KW-1133">Transmembrane helix</keyword>
<dbReference type="RefSeq" id="WP_123252102.1">
    <property type="nucleotide sequence ID" value="NZ_RJLR01000008.1"/>
</dbReference>
<evidence type="ECO:0000313" key="3">
    <source>
        <dbReference type="Proteomes" id="UP000276061"/>
    </source>
</evidence>
<feature type="transmembrane region" description="Helical" evidence="1">
    <location>
        <begin position="17"/>
        <end position="34"/>
    </location>
</feature>
<gene>
    <name evidence="2" type="ORF">EF878_04185</name>
</gene>
<organism evidence="2 3">
    <name type="scientific">Dickeya undicola</name>
    <dbReference type="NCBI Taxonomy" id="1577887"/>
    <lineage>
        <taxon>Bacteria</taxon>
        <taxon>Pseudomonadati</taxon>
        <taxon>Pseudomonadota</taxon>
        <taxon>Gammaproteobacteria</taxon>
        <taxon>Enterobacterales</taxon>
        <taxon>Pectobacteriaceae</taxon>
        <taxon>Dickeya</taxon>
    </lineage>
</organism>
<keyword evidence="1" id="KW-0812">Transmembrane</keyword>
<name>A0A3N0G8S5_9GAMM</name>